<feature type="transmembrane region" description="Helical" evidence="5">
    <location>
        <begin position="79"/>
        <end position="99"/>
    </location>
</feature>
<dbReference type="AlphaFoldDB" id="E8K030"/>
<dbReference type="eggNOG" id="COG1814">
    <property type="taxonomic scope" value="Bacteria"/>
</dbReference>
<accession>E8K030</accession>
<dbReference type="CDD" id="cd02432">
    <property type="entry name" value="Nodulin-21_like_1"/>
    <property type="match status" value="1"/>
</dbReference>
<keyword evidence="4 5" id="KW-0472">Membrane</keyword>
<sequence length="263" mass="28581">MTYIRIEKLFSESLKSLFLLLLYFIMDKKEKNMSKITHEIDTNFAGRLNILRAGVLGANDGIISIAGVVIGVASATSNIWIIFLSGLAAILAGAFSMAGGEYVSVSTQKDTEEAAVAREQLLLDKDIEAAKKSLYAAYLQNGECETSAQLLVNKAFLKNPLKALVEEKYGIEYEEFTNPWHAAASSFIAFVLGSLPPMLSITIFPSDYRIPATVFIVAISLLITGYTSAKLGKAPTKTAMIRNLCIGLLTMGVTYLLGQLFSI</sequence>
<evidence type="ECO:0000256" key="2">
    <source>
        <dbReference type="ARBA" id="ARBA00022692"/>
    </source>
</evidence>
<comment type="caution">
    <text evidence="6">The sequence shown here is derived from an EMBL/GenBank/DDBJ whole genome shotgun (WGS) entry which is preliminary data.</text>
</comment>
<dbReference type="PANTHER" id="PTHR31851">
    <property type="entry name" value="FE(2+)/MN(2+) TRANSPORTER PCL1"/>
    <property type="match status" value="1"/>
</dbReference>
<protein>
    <submittedName>
        <fullName evidence="6">Membrane protein</fullName>
    </submittedName>
</protein>
<reference evidence="6 7" key="1">
    <citation type="submission" date="2010-12" db="EMBL/GenBank/DDBJ databases">
        <authorList>
            <person name="Muzny D."/>
            <person name="Qin X."/>
            <person name="Deng J."/>
            <person name="Jiang H."/>
            <person name="Liu Y."/>
            <person name="Qu J."/>
            <person name="Song X.-Z."/>
            <person name="Zhang L."/>
            <person name="Thornton R."/>
            <person name="Coyle M."/>
            <person name="Francisco L."/>
            <person name="Jackson L."/>
            <person name="Javaid M."/>
            <person name="Korchina V."/>
            <person name="Kovar C."/>
            <person name="Mata R."/>
            <person name="Mathew T."/>
            <person name="Ngo R."/>
            <person name="Nguyen L."/>
            <person name="Nguyen N."/>
            <person name="Okwuonu G."/>
            <person name="Ongeri F."/>
            <person name="Pham C."/>
            <person name="Simmons D."/>
            <person name="Wilczek-Boney K."/>
            <person name="Hale W."/>
            <person name="Jakkamsetti A."/>
            <person name="Pham P."/>
            <person name="Ruth R."/>
            <person name="San Lucas F."/>
            <person name="Warren J."/>
            <person name="Zhang J."/>
            <person name="Zhao Z."/>
            <person name="Zhou C."/>
            <person name="Zhu D."/>
            <person name="Lee S."/>
            <person name="Bess C."/>
            <person name="Blankenburg K."/>
            <person name="Forbes L."/>
            <person name="Fu Q."/>
            <person name="Gubbala S."/>
            <person name="Hirani K."/>
            <person name="Jayaseelan J.C."/>
            <person name="Lara F."/>
            <person name="Munidasa M."/>
            <person name="Palculict T."/>
            <person name="Patil S."/>
            <person name="Pu L.-L."/>
            <person name="Saada N."/>
            <person name="Tang L."/>
            <person name="Weissenberger G."/>
            <person name="Zhu Y."/>
            <person name="Hemphill L."/>
            <person name="Shang Y."/>
            <person name="Youmans B."/>
            <person name="Ayvaz T."/>
            <person name="Ross M."/>
            <person name="Santibanez J."/>
            <person name="Aqrawi P."/>
            <person name="Gross S."/>
            <person name="Joshi V."/>
            <person name="Fowler G."/>
            <person name="Nazareth L."/>
            <person name="Reid J."/>
            <person name="Worley K."/>
            <person name="Petrosino J."/>
            <person name="Highlander S."/>
            <person name="Gibbs R."/>
        </authorList>
    </citation>
    <scope>NUCLEOTIDE SEQUENCE [LARGE SCALE GENOMIC DNA]</scope>
    <source>
        <strain evidence="6 7">ATCC 700779</strain>
    </source>
</reference>
<evidence type="ECO:0000313" key="7">
    <source>
        <dbReference type="Proteomes" id="UP000002815"/>
    </source>
</evidence>
<dbReference type="Proteomes" id="UP000002815">
    <property type="component" value="Unassembled WGS sequence"/>
</dbReference>
<evidence type="ECO:0000256" key="5">
    <source>
        <dbReference type="SAM" id="Phobius"/>
    </source>
</evidence>
<evidence type="ECO:0000256" key="1">
    <source>
        <dbReference type="ARBA" id="ARBA00004127"/>
    </source>
</evidence>
<evidence type="ECO:0000313" key="6">
    <source>
        <dbReference type="EMBL" id="EFX36836.1"/>
    </source>
</evidence>
<dbReference type="InterPro" id="IPR008217">
    <property type="entry name" value="Ccc1_fam"/>
</dbReference>
<dbReference type="GO" id="GO:0030026">
    <property type="term" value="P:intracellular manganese ion homeostasis"/>
    <property type="evidence" value="ECO:0007669"/>
    <property type="project" value="InterPro"/>
</dbReference>
<evidence type="ECO:0000256" key="3">
    <source>
        <dbReference type="ARBA" id="ARBA00022989"/>
    </source>
</evidence>
<dbReference type="GO" id="GO:0005384">
    <property type="term" value="F:manganese ion transmembrane transporter activity"/>
    <property type="evidence" value="ECO:0007669"/>
    <property type="project" value="InterPro"/>
</dbReference>
<dbReference type="EMBL" id="AEVD01000006">
    <property type="protein sequence ID" value="EFX36836.1"/>
    <property type="molecule type" value="Genomic_DNA"/>
</dbReference>
<feature type="transmembrane region" description="Helical" evidence="5">
    <location>
        <begin position="53"/>
        <end position="73"/>
    </location>
</feature>
<dbReference type="HOGENOM" id="CLU_038957_3_1_9"/>
<keyword evidence="7" id="KW-1185">Reference proteome</keyword>
<proteinExistence type="predicted"/>
<keyword evidence="2 5" id="KW-0812">Transmembrane</keyword>
<feature type="transmembrane region" description="Helical" evidence="5">
    <location>
        <begin position="241"/>
        <end position="261"/>
    </location>
</feature>
<feature type="transmembrane region" description="Helical" evidence="5">
    <location>
        <begin position="210"/>
        <end position="229"/>
    </location>
</feature>
<dbReference type="Pfam" id="PF01988">
    <property type="entry name" value="VIT1"/>
    <property type="match status" value="1"/>
</dbReference>
<keyword evidence="3 5" id="KW-1133">Transmembrane helix</keyword>
<feature type="transmembrane region" description="Helical" evidence="5">
    <location>
        <begin position="182"/>
        <end position="204"/>
    </location>
</feature>
<gene>
    <name evidence="6" type="ORF">HMPREF9423_0843</name>
</gene>
<organism evidence="6 7">
    <name type="scientific">Streptococcus infantis ATCC 700779</name>
    <dbReference type="NCBI Taxonomy" id="889204"/>
    <lineage>
        <taxon>Bacteria</taxon>
        <taxon>Bacillati</taxon>
        <taxon>Bacillota</taxon>
        <taxon>Bacilli</taxon>
        <taxon>Lactobacillales</taxon>
        <taxon>Streptococcaceae</taxon>
        <taxon>Streptococcus</taxon>
    </lineage>
</organism>
<name>E8K030_9STRE</name>
<dbReference type="GO" id="GO:0012505">
    <property type="term" value="C:endomembrane system"/>
    <property type="evidence" value="ECO:0007669"/>
    <property type="project" value="UniProtKB-SubCell"/>
</dbReference>
<comment type="subcellular location">
    <subcellularLocation>
        <location evidence="1">Endomembrane system</location>
        <topology evidence="1">Multi-pass membrane protein</topology>
    </subcellularLocation>
</comment>
<evidence type="ECO:0000256" key="4">
    <source>
        <dbReference type="ARBA" id="ARBA00023136"/>
    </source>
</evidence>